<evidence type="ECO:0000313" key="2">
    <source>
        <dbReference type="EMBL" id="MCI0183233.1"/>
    </source>
</evidence>
<feature type="domain" description="Extradiol ring-cleavage dioxygenase class III enzyme subunit B" evidence="1">
    <location>
        <begin position="8"/>
        <end position="252"/>
    </location>
</feature>
<dbReference type="SUPFAM" id="SSF53213">
    <property type="entry name" value="LigB-like"/>
    <property type="match status" value="1"/>
</dbReference>
<dbReference type="AlphaFoldDB" id="A0A9X2ABN8"/>
<accession>A0A9X2ABN8</accession>
<protein>
    <recommendedName>
        <fullName evidence="1">Extradiol ring-cleavage dioxygenase class III enzyme subunit B domain-containing protein</fullName>
    </recommendedName>
</protein>
<dbReference type="Gene3D" id="3.40.830.10">
    <property type="entry name" value="LigB-like"/>
    <property type="match status" value="1"/>
</dbReference>
<sequence length="268" mass="29604">MNPFVFACITPHGSEIIEELAKPYPELMKKTRLSMESLGASMKQSNPDTIIVLTPHGTRIDEQFAIVNCEHMFGEMEDYGAKISMDRKVDRMLAGAIADHAKKKGLPVATLGFATSEGPLSCMPLDWGVVVPLYFMPETSIVVITPSRSLSFEDHLLFGSAMAEAVAQSGKRVGLIASCDWSHAHDETGPYGFHEAARQLDEQVVTLLHTAHLEGMMQFEPEFIEHAKPDGIWQALMLAGAIAPNERKVEFLSYEVPTYFGLMCCAFH</sequence>
<organism evidence="2 3">
    <name type="scientific">Sulfoacidibacillus ferrooxidans</name>
    <dbReference type="NCBI Taxonomy" id="2005001"/>
    <lineage>
        <taxon>Bacteria</taxon>
        <taxon>Bacillati</taxon>
        <taxon>Bacillota</taxon>
        <taxon>Bacilli</taxon>
        <taxon>Bacillales</taxon>
        <taxon>Alicyclobacillaceae</taxon>
        <taxon>Sulfoacidibacillus</taxon>
    </lineage>
</organism>
<dbReference type="Pfam" id="PF02900">
    <property type="entry name" value="LigB"/>
    <property type="match status" value="1"/>
</dbReference>
<evidence type="ECO:0000259" key="1">
    <source>
        <dbReference type="Pfam" id="PF02900"/>
    </source>
</evidence>
<name>A0A9X2ABN8_9BACL</name>
<keyword evidence="3" id="KW-1185">Reference proteome</keyword>
<dbReference type="Proteomes" id="UP001139263">
    <property type="component" value="Unassembled WGS sequence"/>
</dbReference>
<dbReference type="EMBL" id="JALBUF010000003">
    <property type="protein sequence ID" value="MCI0183233.1"/>
    <property type="molecule type" value="Genomic_DNA"/>
</dbReference>
<proteinExistence type="predicted"/>
<reference evidence="2" key="1">
    <citation type="submission" date="2022-03" db="EMBL/GenBank/DDBJ databases">
        <title>Draft Genome Sequence of Firmicute Strain S0AB, a Heterotrophic Iron/Sulfur-Oxidizing Extreme Acidophile.</title>
        <authorList>
            <person name="Vergara E."/>
            <person name="Pakostova E."/>
            <person name="Johnson D.B."/>
            <person name="Holmes D.S."/>
        </authorList>
    </citation>
    <scope>NUCLEOTIDE SEQUENCE</scope>
    <source>
        <strain evidence="2">S0AB</strain>
    </source>
</reference>
<dbReference type="RefSeq" id="WP_241713221.1">
    <property type="nucleotide sequence ID" value="NZ_JALBUF010000003.1"/>
</dbReference>
<evidence type="ECO:0000313" key="3">
    <source>
        <dbReference type="Proteomes" id="UP001139263"/>
    </source>
</evidence>
<dbReference type="InterPro" id="IPR004183">
    <property type="entry name" value="Xdiol_dOase_suB"/>
</dbReference>
<dbReference type="GO" id="GO:0016702">
    <property type="term" value="F:oxidoreductase activity, acting on single donors with incorporation of molecular oxygen, incorporation of two atoms of oxygen"/>
    <property type="evidence" value="ECO:0007669"/>
    <property type="project" value="UniProtKB-ARBA"/>
</dbReference>
<comment type="caution">
    <text evidence="2">The sequence shown here is derived from an EMBL/GenBank/DDBJ whole genome shotgun (WGS) entry which is preliminary data.</text>
</comment>
<gene>
    <name evidence="2" type="ORF">MM817_01504</name>
</gene>
<dbReference type="GO" id="GO:0008198">
    <property type="term" value="F:ferrous iron binding"/>
    <property type="evidence" value="ECO:0007669"/>
    <property type="project" value="InterPro"/>
</dbReference>